<feature type="compositionally biased region" description="Polar residues" evidence="1">
    <location>
        <begin position="183"/>
        <end position="193"/>
    </location>
</feature>
<feature type="region of interest" description="Disordered" evidence="1">
    <location>
        <begin position="166"/>
        <end position="193"/>
    </location>
</feature>
<gene>
    <name evidence="2" type="primary">P0698G06.22</name>
</gene>
<dbReference type="Proteomes" id="UP000000763">
    <property type="component" value="Chromosome 9"/>
</dbReference>
<evidence type="ECO:0000313" key="3">
    <source>
        <dbReference type="Proteomes" id="UP000000763"/>
    </source>
</evidence>
<reference evidence="3" key="2">
    <citation type="journal article" date="2008" name="Nucleic Acids Res.">
        <title>The rice annotation project database (RAP-DB): 2008 update.</title>
        <authorList>
            <consortium name="The rice annotation project (RAP)"/>
        </authorList>
    </citation>
    <scope>GENOME REANNOTATION</scope>
    <source>
        <strain evidence="3">cv. Nipponbare</strain>
    </source>
</reference>
<organism evidence="2 3">
    <name type="scientific">Oryza sativa subsp. japonica</name>
    <name type="common">Rice</name>
    <dbReference type="NCBI Taxonomy" id="39947"/>
    <lineage>
        <taxon>Eukaryota</taxon>
        <taxon>Viridiplantae</taxon>
        <taxon>Streptophyta</taxon>
        <taxon>Embryophyta</taxon>
        <taxon>Tracheophyta</taxon>
        <taxon>Spermatophyta</taxon>
        <taxon>Magnoliopsida</taxon>
        <taxon>Liliopsida</taxon>
        <taxon>Poales</taxon>
        <taxon>Poaceae</taxon>
        <taxon>BOP clade</taxon>
        <taxon>Oryzoideae</taxon>
        <taxon>Oryzeae</taxon>
        <taxon>Oryzinae</taxon>
        <taxon>Oryza</taxon>
        <taxon>Oryza sativa</taxon>
    </lineage>
</organism>
<dbReference type="EMBL" id="AP005400">
    <property type="protein sequence ID" value="BAD28574.1"/>
    <property type="molecule type" value="Genomic_DNA"/>
</dbReference>
<proteinExistence type="predicted"/>
<reference evidence="3" key="1">
    <citation type="journal article" date="2005" name="Nature">
        <title>The map-based sequence of the rice genome.</title>
        <authorList>
            <consortium name="International rice genome sequencing project (IRGSP)"/>
            <person name="Matsumoto T."/>
            <person name="Wu J."/>
            <person name="Kanamori H."/>
            <person name="Katayose Y."/>
            <person name="Fujisawa M."/>
            <person name="Namiki N."/>
            <person name="Mizuno H."/>
            <person name="Yamamoto K."/>
            <person name="Antonio B.A."/>
            <person name="Baba T."/>
            <person name="Sakata K."/>
            <person name="Nagamura Y."/>
            <person name="Aoki H."/>
            <person name="Arikawa K."/>
            <person name="Arita K."/>
            <person name="Bito T."/>
            <person name="Chiden Y."/>
            <person name="Fujitsuka N."/>
            <person name="Fukunaka R."/>
            <person name="Hamada M."/>
            <person name="Harada C."/>
            <person name="Hayashi A."/>
            <person name="Hijishita S."/>
            <person name="Honda M."/>
            <person name="Hosokawa S."/>
            <person name="Ichikawa Y."/>
            <person name="Idonuma A."/>
            <person name="Iijima M."/>
            <person name="Ikeda M."/>
            <person name="Ikeno M."/>
            <person name="Ito K."/>
            <person name="Ito S."/>
            <person name="Ito T."/>
            <person name="Ito Y."/>
            <person name="Ito Y."/>
            <person name="Iwabuchi A."/>
            <person name="Kamiya K."/>
            <person name="Karasawa W."/>
            <person name="Kurita K."/>
            <person name="Katagiri S."/>
            <person name="Kikuta A."/>
            <person name="Kobayashi H."/>
            <person name="Kobayashi N."/>
            <person name="Machita K."/>
            <person name="Maehara T."/>
            <person name="Masukawa M."/>
            <person name="Mizubayashi T."/>
            <person name="Mukai Y."/>
            <person name="Nagasaki H."/>
            <person name="Nagata Y."/>
            <person name="Naito S."/>
            <person name="Nakashima M."/>
            <person name="Nakama Y."/>
            <person name="Nakamichi Y."/>
            <person name="Nakamura M."/>
            <person name="Meguro A."/>
            <person name="Negishi M."/>
            <person name="Ohta I."/>
            <person name="Ohta T."/>
            <person name="Okamoto M."/>
            <person name="Ono N."/>
            <person name="Saji S."/>
            <person name="Sakaguchi M."/>
            <person name="Sakai K."/>
            <person name="Shibata M."/>
            <person name="Shimokawa T."/>
            <person name="Song J."/>
            <person name="Takazaki Y."/>
            <person name="Terasawa K."/>
            <person name="Tsugane M."/>
            <person name="Tsuji K."/>
            <person name="Ueda S."/>
            <person name="Waki K."/>
            <person name="Yamagata H."/>
            <person name="Yamamoto M."/>
            <person name="Yamamoto S."/>
            <person name="Yamane H."/>
            <person name="Yoshiki S."/>
            <person name="Yoshihara R."/>
            <person name="Yukawa K."/>
            <person name="Zhong H."/>
            <person name="Yano M."/>
            <person name="Yuan Q."/>
            <person name="Ouyang S."/>
            <person name="Liu J."/>
            <person name="Jones K.M."/>
            <person name="Gansberger K."/>
            <person name="Moffat K."/>
            <person name="Hill J."/>
            <person name="Bera J."/>
            <person name="Fadrosh D."/>
            <person name="Jin S."/>
            <person name="Johri S."/>
            <person name="Kim M."/>
            <person name="Overton L."/>
            <person name="Reardon M."/>
            <person name="Tsitrin T."/>
            <person name="Vuong H."/>
            <person name="Weaver B."/>
            <person name="Ciecko A."/>
            <person name="Tallon L."/>
            <person name="Jackson J."/>
            <person name="Pai G."/>
            <person name="Aken S.V."/>
            <person name="Utterback T."/>
            <person name="Reidmuller S."/>
            <person name="Feldblyum T."/>
            <person name="Hsiao J."/>
            <person name="Zismann V."/>
            <person name="Iobst S."/>
            <person name="de Vazeille A.R."/>
            <person name="Buell C.R."/>
            <person name="Ying K."/>
            <person name="Li Y."/>
            <person name="Lu T."/>
            <person name="Huang Y."/>
            <person name="Zhao Q."/>
            <person name="Feng Q."/>
            <person name="Zhang L."/>
            <person name="Zhu J."/>
            <person name="Weng Q."/>
            <person name="Mu J."/>
            <person name="Lu Y."/>
            <person name="Fan D."/>
            <person name="Liu Y."/>
            <person name="Guan J."/>
            <person name="Zhang Y."/>
            <person name="Yu S."/>
            <person name="Liu X."/>
            <person name="Zhang Y."/>
            <person name="Hong G."/>
            <person name="Han B."/>
            <person name="Choisne N."/>
            <person name="Demange N."/>
            <person name="Orjeda G."/>
            <person name="Samain S."/>
            <person name="Cattolico L."/>
            <person name="Pelletier E."/>
            <person name="Couloux A."/>
            <person name="Segurens B."/>
            <person name="Wincker P."/>
            <person name="D'Hont A."/>
            <person name="Scarpelli C."/>
            <person name="Weissenbach J."/>
            <person name="Salanoubat M."/>
            <person name="Quetier F."/>
            <person name="Yu Y."/>
            <person name="Kim H.R."/>
            <person name="Rambo T."/>
            <person name="Currie J."/>
            <person name="Collura K."/>
            <person name="Luo M."/>
            <person name="Yang T."/>
            <person name="Ammiraju J.S.S."/>
            <person name="Engler F."/>
            <person name="Soderlund C."/>
            <person name="Wing R.A."/>
            <person name="Palmer L.E."/>
            <person name="de la Bastide M."/>
            <person name="Spiegel L."/>
            <person name="Nascimento L."/>
            <person name="Zutavern T."/>
            <person name="O'Shaughnessy A."/>
            <person name="Dike S."/>
            <person name="Dedhia N."/>
            <person name="Preston R."/>
            <person name="Balija V."/>
            <person name="McCombie W.R."/>
            <person name="Chow T."/>
            <person name="Chen H."/>
            <person name="Chung M."/>
            <person name="Chen C."/>
            <person name="Shaw J."/>
            <person name="Wu H."/>
            <person name="Hsiao K."/>
            <person name="Chao Y."/>
            <person name="Chu M."/>
            <person name="Cheng C."/>
            <person name="Hour A."/>
            <person name="Lee P."/>
            <person name="Lin S."/>
            <person name="Lin Y."/>
            <person name="Liou J."/>
            <person name="Liu S."/>
            <person name="Hsing Y."/>
            <person name="Raghuvanshi S."/>
            <person name="Mohanty A."/>
            <person name="Bharti A.K."/>
            <person name="Gaur A."/>
            <person name="Gupta V."/>
            <person name="Kumar D."/>
            <person name="Ravi V."/>
            <person name="Vij S."/>
            <person name="Kapur A."/>
            <person name="Khurana P."/>
            <person name="Khurana P."/>
            <person name="Khurana J.P."/>
            <person name="Tyagi A.K."/>
            <person name="Gaikwad K."/>
            <person name="Singh A."/>
            <person name="Dalal V."/>
            <person name="Srivastava S."/>
            <person name="Dixit A."/>
            <person name="Pal A.K."/>
            <person name="Ghazi I.A."/>
            <person name="Yadav M."/>
            <person name="Pandit A."/>
            <person name="Bhargava A."/>
            <person name="Sureshbabu K."/>
            <person name="Batra K."/>
            <person name="Sharma T.R."/>
            <person name="Mohapatra T."/>
            <person name="Singh N.K."/>
            <person name="Messing J."/>
            <person name="Nelson A.B."/>
            <person name="Fuks G."/>
            <person name="Kavchok S."/>
            <person name="Keizer G."/>
            <person name="Linton E."/>
            <person name="Llaca V."/>
            <person name="Song R."/>
            <person name="Tanyolac B."/>
            <person name="Young S."/>
            <person name="Ho-Il K."/>
            <person name="Hahn J.H."/>
            <person name="Sangsakoo G."/>
            <person name="Vanavichit A."/>
            <person name="de Mattos Luiz.A.T."/>
            <person name="Zimmer P.D."/>
            <person name="Malone G."/>
            <person name="Dellagostin O."/>
            <person name="de Oliveira A.C."/>
            <person name="Bevan M."/>
            <person name="Bancroft I."/>
            <person name="Minx P."/>
            <person name="Cordum H."/>
            <person name="Wilson R."/>
            <person name="Cheng Z."/>
            <person name="Jin W."/>
            <person name="Jiang J."/>
            <person name="Leong S.A."/>
            <person name="Iwama H."/>
            <person name="Gojobori T."/>
            <person name="Itoh T."/>
            <person name="Niimura Y."/>
            <person name="Fujii Y."/>
            <person name="Habara T."/>
            <person name="Sakai H."/>
            <person name="Sato Y."/>
            <person name="Wilson G."/>
            <person name="Kumar K."/>
            <person name="McCouch S."/>
            <person name="Juretic N."/>
            <person name="Hoen D."/>
            <person name="Wright S."/>
            <person name="Bruskiewich R."/>
            <person name="Bureau T."/>
            <person name="Miyao A."/>
            <person name="Hirochika H."/>
            <person name="Nishikawa T."/>
            <person name="Kadowaki K."/>
            <person name="Sugiura M."/>
            <person name="Burr B."/>
            <person name="Sasaki T."/>
        </authorList>
    </citation>
    <scope>NUCLEOTIDE SEQUENCE [LARGE SCALE GENOMIC DNA]</scope>
    <source>
        <strain evidence="3">cv. Nipponbare</strain>
    </source>
</reference>
<sequence>MRQLRWARAGLGGGDELGSWGPLHHKVGEGLALDRVAWFKVQIKLRKFDCPFHHPSSTLSIMQDLAEGVRRNHRDPMRLEIMAQFPRSHQNSVKHLLGLRVSGLGIPEGLNNKVDGPLHLSVGPILFARGRIPGVLFTQAASRGALVFCADDLGVGGRQGRPSHSGLGAVLGVGGSWRRRTSGQRANSGRQGP</sequence>
<protein>
    <submittedName>
        <fullName evidence="2">Uncharacterized protein</fullName>
    </submittedName>
</protein>
<evidence type="ECO:0000313" key="2">
    <source>
        <dbReference type="EMBL" id="BAD28574.1"/>
    </source>
</evidence>
<name>Q6ERZ6_ORYSJ</name>
<evidence type="ECO:0000256" key="1">
    <source>
        <dbReference type="SAM" id="MobiDB-lite"/>
    </source>
</evidence>
<accession>Q6ERZ6</accession>
<dbReference type="AlphaFoldDB" id="Q6ERZ6"/>